<dbReference type="eggNOG" id="KOG0533">
    <property type="taxonomic scope" value="Eukaryota"/>
</dbReference>
<dbReference type="KEGG" id="mgr:MGG_04399"/>
<dbReference type="PANTHER" id="PTHR19965:SF82">
    <property type="entry name" value="THO COMPLEX SUBUNIT 4"/>
    <property type="match status" value="1"/>
</dbReference>
<evidence type="ECO:0000313" key="6">
    <source>
        <dbReference type="Proteomes" id="UP000009058"/>
    </source>
</evidence>
<dbReference type="Pfam" id="PF13865">
    <property type="entry name" value="FoP_duplication"/>
    <property type="match status" value="1"/>
</dbReference>
<feature type="compositionally biased region" description="Polar residues" evidence="3">
    <location>
        <begin position="231"/>
        <end position="240"/>
    </location>
</feature>
<feature type="compositionally biased region" description="Basic and acidic residues" evidence="3">
    <location>
        <begin position="277"/>
        <end position="288"/>
    </location>
</feature>
<reference key="2">
    <citation type="submission" date="2011-05" db="EMBL/GenBank/DDBJ databases">
        <title>The Genome Sequence of Magnaporthe oryzae 70-15.</title>
        <authorList>
            <consortium name="The Broad Institute Genome Sequencing Platform"/>
            <person name="Ma L.-J."/>
            <person name="Dead R."/>
            <person name="Young S.K."/>
            <person name="Zeng Q."/>
            <person name="Gargeya S."/>
            <person name="Fitzgerald M."/>
            <person name="Haas B."/>
            <person name="Abouelleil A."/>
            <person name="Alvarado L."/>
            <person name="Arachchi H.M."/>
            <person name="Berlin A."/>
            <person name="Brown A."/>
            <person name="Chapman S.B."/>
            <person name="Chen Z."/>
            <person name="Dunbar C."/>
            <person name="Freedman E."/>
            <person name="Gearin G."/>
            <person name="Gellesch M."/>
            <person name="Goldberg J."/>
            <person name="Griggs A."/>
            <person name="Gujja S."/>
            <person name="Heiman D."/>
            <person name="Howarth C."/>
            <person name="Larson L."/>
            <person name="Lui A."/>
            <person name="MacDonald P.J.P."/>
            <person name="Mehta T."/>
            <person name="Montmayeur A."/>
            <person name="Murphy C."/>
            <person name="Neiman D."/>
            <person name="Pearson M."/>
            <person name="Priest M."/>
            <person name="Roberts A."/>
            <person name="Saif S."/>
            <person name="Shea T."/>
            <person name="Shenoy N."/>
            <person name="Sisk P."/>
            <person name="Stolte C."/>
            <person name="Sykes S."/>
            <person name="Yandava C."/>
            <person name="Wortman J."/>
            <person name="Nusbaum C."/>
            <person name="Birren B."/>
        </authorList>
    </citation>
    <scope>NUCLEOTIDE SEQUENCE</scope>
    <source>
        <strain>70-15</strain>
    </source>
</reference>
<dbReference type="InterPro" id="IPR000504">
    <property type="entry name" value="RRM_dom"/>
</dbReference>
<dbReference type="STRING" id="242507.G4MKM1"/>
<feature type="compositionally biased region" description="Gly residues" evidence="3">
    <location>
        <begin position="25"/>
        <end position="37"/>
    </location>
</feature>
<accession>G4MKM1</accession>
<dbReference type="Gene3D" id="3.30.70.330">
    <property type="match status" value="1"/>
</dbReference>
<dbReference type="InterPro" id="IPR012677">
    <property type="entry name" value="Nucleotide-bd_a/b_plait_sf"/>
</dbReference>
<dbReference type="GO" id="GO:0003729">
    <property type="term" value="F:mRNA binding"/>
    <property type="evidence" value="ECO:0007669"/>
    <property type="project" value="TreeGrafter"/>
</dbReference>
<dbReference type="AlphaFoldDB" id="G4MKM1"/>
<evidence type="ECO:0000259" key="4">
    <source>
        <dbReference type="PROSITE" id="PS50102"/>
    </source>
</evidence>
<feature type="compositionally biased region" description="Basic and acidic residues" evidence="3">
    <location>
        <begin position="242"/>
        <end position="256"/>
    </location>
</feature>
<dbReference type="EMBL" id="CM001231">
    <property type="protein sequence ID" value="EHA58404.1"/>
    <property type="molecule type" value="Genomic_DNA"/>
</dbReference>
<evidence type="ECO:0000256" key="3">
    <source>
        <dbReference type="SAM" id="MobiDB-lite"/>
    </source>
</evidence>
<dbReference type="InterPro" id="IPR035979">
    <property type="entry name" value="RBD_domain_sf"/>
</dbReference>
<keyword evidence="6" id="KW-1185">Reference proteome</keyword>
<name>G4MKM1_PYRO7</name>
<dbReference type="CDD" id="cd12418">
    <property type="entry name" value="RRM_Aly_REF_like"/>
    <property type="match status" value="1"/>
</dbReference>
<organism evidence="5 6">
    <name type="scientific">Pyricularia oryzae (strain 70-15 / ATCC MYA-4617 / FGSC 8958)</name>
    <name type="common">Rice blast fungus</name>
    <name type="synonym">Magnaporthe oryzae</name>
    <dbReference type="NCBI Taxonomy" id="242507"/>
    <lineage>
        <taxon>Eukaryota</taxon>
        <taxon>Fungi</taxon>
        <taxon>Dikarya</taxon>
        <taxon>Ascomycota</taxon>
        <taxon>Pezizomycotina</taxon>
        <taxon>Sordariomycetes</taxon>
        <taxon>Sordariomycetidae</taxon>
        <taxon>Magnaporthales</taxon>
        <taxon>Pyriculariaceae</taxon>
        <taxon>Pyricularia</taxon>
    </lineage>
</organism>
<dbReference type="InterPro" id="IPR051229">
    <property type="entry name" value="ALYREF_mRNA_export"/>
</dbReference>
<dbReference type="OrthoDB" id="5382468at2759"/>
<dbReference type="PROSITE" id="PS50102">
    <property type="entry name" value="RRM"/>
    <property type="match status" value="1"/>
</dbReference>
<gene>
    <name evidence="5" type="ORF">MGG_04399</name>
</gene>
<feature type="compositionally biased region" description="Basic and acidic residues" evidence="3">
    <location>
        <begin position="88"/>
        <end position="98"/>
    </location>
</feature>
<dbReference type="GeneID" id="2677850"/>
<dbReference type="PANTHER" id="PTHR19965">
    <property type="entry name" value="RNA AND EXPORT FACTOR BINDING PROTEIN"/>
    <property type="match status" value="1"/>
</dbReference>
<dbReference type="SMART" id="SM01218">
    <property type="entry name" value="FoP_duplication"/>
    <property type="match status" value="1"/>
</dbReference>
<evidence type="ECO:0000313" key="5">
    <source>
        <dbReference type="EMBL" id="EHA58404.1"/>
    </source>
</evidence>
<dbReference type="SUPFAM" id="SSF54928">
    <property type="entry name" value="RNA-binding domain, RBD"/>
    <property type="match status" value="1"/>
</dbReference>
<dbReference type="OMA" id="RNDYPRD"/>
<dbReference type="RefSeq" id="XP_003711016.1">
    <property type="nucleotide sequence ID" value="XM_003710968.1"/>
</dbReference>
<dbReference type="Proteomes" id="UP000009058">
    <property type="component" value="Chromosome 1"/>
</dbReference>
<protein>
    <recommendedName>
        <fullName evidence="4">RRM domain-containing protein</fullName>
    </recommendedName>
</protein>
<dbReference type="InParanoid" id="G4MKM1"/>
<dbReference type="HOGENOM" id="CLU_052367_4_0_1"/>
<dbReference type="GO" id="GO:0005634">
    <property type="term" value="C:nucleus"/>
    <property type="evidence" value="ECO:0007669"/>
    <property type="project" value="TreeGrafter"/>
</dbReference>
<feature type="domain" description="RRM" evidence="4">
    <location>
        <begin position="103"/>
        <end position="180"/>
    </location>
</feature>
<reference evidence="5 6" key="1">
    <citation type="journal article" date="2005" name="Nature">
        <title>The genome sequence of the rice blast fungus Magnaporthe grisea.</title>
        <authorList>
            <person name="Dean R.A."/>
            <person name="Talbot N.J."/>
            <person name="Ebbole D.J."/>
            <person name="Farman M.L."/>
            <person name="Mitchell T.K."/>
            <person name="Orbach M.J."/>
            <person name="Thon M."/>
            <person name="Kulkarni R."/>
            <person name="Xu J.R."/>
            <person name="Pan H."/>
            <person name="Read N.D."/>
            <person name="Lee Y.H."/>
            <person name="Carbone I."/>
            <person name="Brown D."/>
            <person name="Oh Y.Y."/>
            <person name="Donofrio N."/>
            <person name="Jeong J.S."/>
            <person name="Soanes D.M."/>
            <person name="Djonovic S."/>
            <person name="Kolomiets E."/>
            <person name="Rehmeyer C."/>
            <person name="Li W."/>
            <person name="Harding M."/>
            <person name="Kim S."/>
            <person name="Lebrun M.H."/>
            <person name="Bohnert H."/>
            <person name="Coughlan S."/>
            <person name="Butler J."/>
            <person name="Calvo S."/>
            <person name="Ma L.J."/>
            <person name="Nicol R."/>
            <person name="Purcell S."/>
            <person name="Nusbaum C."/>
            <person name="Galagan J.E."/>
            <person name="Birren B.W."/>
        </authorList>
    </citation>
    <scope>NUCLEOTIDE SEQUENCE [LARGE SCALE GENOMIC DNA]</scope>
    <source>
        <strain evidence="6">70-15 / ATCC MYA-4617 / FGSC 8958</strain>
    </source>
</reference>
<feature type="region of interest" description="Disordered" evidence="3">
    <location>
        <begin position="181"/>
        <end position="332"/>
    </location>
</feature>
<feature type="compositionally biased region" description="Basic and acidic residues" evidence="3">
    <location>
        <begin position="39"/>
        <end position="81"/>
    </location>
</feature>
<dbReference type="Pfam" id="PF00076">
    <property type="entry name" value="RRM_1"/>
    <property type="match status" value="1"/>
</dbReference>
<feature type="region of interest" description="Disordered" evidence="3">
    <location>
        <begin position="1"/>
        <end position="102"/>
    </location>
</feature>
<evidence type="ECO:0000256" key="1">
    <source>
        <dbReference type="ARBA" id="ARBA00022884"/>
    </source>
</evidence>
<feature type="compositionally biased region" description="Low complexity" evidence="3">
    <location>
        <begin position="303"/>
        <end position="323"/>
    </location>
</feature>
<dbReference type="VEuPathDB" id="FungiDB:MGG_04399"/>
<proteinExistence type="predicted"/>
<feature type="compositionally biased region" description="Basic and acidic residues" evidence="3">
    <location>
        <begin position="1"/>
        <end position="14"/>
    </location>
</feature>
<dbReference type="SMR" id="G4MKM1"/>
<keyword evidence="1 2" id="KW-0694">RNA-binding</keyword>
<evidence type="ECO:0000256" key="2">
    <source>
        <dbReference type="PROSITE-ProRule" id="PRU00176"/>
    </source>
</evidence>
<sequence>MDRSLDEILAERQTKNGSRGSRGPRNGGGGGGGGGGNNRRRERERQDYPRDGVRKSYRDDQSRNLDSEWVHDRYDDNDSRRGGRYSRRRDDDLDKEQGSSRGTKIRVENIHYELTEEDLQGLFSRIGPIISLELLYDRSGRSEGVAYVTYESHKDATLAVKDFDGANAAGQPIRLSIIPAGVGSRRNPFDNAVKPGRPLSERITMPSGRNRSLSPEEDAARRGIDRYIPSGSRSGSPYTSGNRRDGRRPGARRERGGGGSGGGRRRGEGDEGGGQRPGRDCRTKKTQEELDAEMDDYFGGGNSNNATTAPATASTTAAPANGTVDDDIDMIA</sequence>
<dbReference type="SMART" id="SM00360">
    <property type="entry name" value="RRM"/>
    <property type="match status" value="1"/>
</dbReference>
<dbReference type="InterPro" id="IPR025715">
    <property type="entry name" value="FoP_C"/>
</dbReference>